<evidence type="ECO:0000313" key="1">
    <source>
        <dbReference type="EMBL" id="KAJ1087070.1"/>
    </source>
</evidence>
<protein>
    <submittedName>
        <fullName evidence="1">Uncharacterized protein</fullName>
    </submittedName>
</protein>
<name>A0AAV7L9E9_PLEWA</name>
<comment type="caution">
    <text evidence="1">The sequence shown here is derived from an EMBL/GenBank/DDBJ whole genome shotgun (WGS) entry which is preliminary data.</text>
</comment>
<reference evidence="1" key="1">
    <citation type="journal article" date="2022" name="bioRxiv">
        <title>Sequencing and chromosome-scale assembly of the giantPleurodeles waltlgenome.</title>
        <authorList>
            <person name="Brown T."/>
            <person name="Elewa A."/>
            <person name="Iarovenko S."/>
            <person name="Subramanian E."/>
            <person name="Araus A.J."/>
            <person name="Petzold A."/>
            <person name="Susuki M."/>
            <person name="Suzuki K.-i.T."/>
            <person name="Hayashi T."/>
            <person name="Toyoda A."/>
            <person name="Oliveira C."/>
            <person name="Osipova E."/>
            <person name="Leigh N.D."/>
            <person name="Simon A."/>
            <person name="Yun M.H."/>
        </authorList>
    </citation>
    <scope>NUCLEOTIDE SEQUENCE</scope>
    <source>
        <strain evidence="1">20211129_DDA</strain>
        <tissue evidence="1">Liver</tissue>
    </source>
</reference>
<keyword evidence="2" id="KW-1185">Reference proteome</keyword>
<gene>
    <name evidence="1" type="ORF">NDU88_000264</name>
</gene>
<accession>A0AAV7L9E9</accession>
<dbReference type="EMBL" id="JANPWB010000015">
    <property type="protein sequence ID" value="KAJ1087070.1"/>
    <property type="molecule type" value="Genomic_DNA"/>
</dbReference>
<evidence type="ECO:0000313" key="2">
    <source>
        <dbReference type="Proteomes" id="UP001066276"/>
    </source>
</evidence>
<sequence length="206" mass="22978">MACTHPTTVPWWPALALHQYLGGLHSLYTSILVACTRSTPVSWRPALALHQYLGGLRSLYTSTLAACTRSTTLPWWWPAHSLQPYPGGGLHISYNRTQVVACTFPSTVPWWPAHSLQPYPGSLHIPYNRTLVACALHQYPGGLHLLYNRTLAGCTCSTTWVLPYSRGCLLESSERVHCAPRTPLWCFGECAVELAFTFLNDAREIQ</sequence>
<dbReference type="Proteomes" id="UP001066276">
    <property type="component" value="Chromosome 11"/>
</dbReference>
<organism evidence="1 2">
    <name type="scientific">Pleurodeles waltl</name>
    <name type="common">Iberian ribbed newt</name>
    <dbReference type="NCBI Taxonomy" id="8319"/>
    <lineage>
        <taxon>Eukaryota</taxon>
        <taxon>Metazoa</taxon>
        <taxon>Chordata</taxon>
        <taxon>Craniata</taxon>
        <taxon>Vertebrata</taxon>
        <taxon>Euteleostomi</taxon>
        <taxon>Amphibia</taxon>
        <taxon>Batrachia</taxon>
        <taxon>Caudata</taxon>
        <taxon>Salamandroidea</taxon>
        <taxon>Salamandridae</taxon>
        <taxon>Pleurodelinae</taxon>
        <taxon>Pleurodeles</taxon>
    </lineage>
</organism>
<proteinExistence type="predicted"/>
<dbReference type="AlphaFoldDB" id="A0AAV7L9E9"/>